<gene>
    <name evidence="1" type="ORF">P280DRAFT_485611</name>
</gene>
<dbReference type="EMBL" id="MU006846">
    <property type="protein sequence ID" value="KAF2634266.1"/>
    <property type="molecule type" value="Genomic_DNA"/>
</dbReference>
<evidence type="ECO:0000313" key="2">
    <source>
        <dbReference type="Proteomes" id="UP000799753"/>
    </source>
</evidence>
<organism evidence="1 2">
    <name type="scientific">Massarina eburnea CBS 473.64</name>
    <dbReference type="NCBI Taxonomy" id="1395130"/>
    <lineage>
        <taxon>Eukaryota</taxon>
        <taxon>Fungi</taxon>
        <taxon>Dikarya</taxon>
        <taxon>Ascomycota</taxon>
        <taxon>Pezizomycotina</taxon>
        <taxon>Dothideomycetes</taxon>
        <taxon>Pleosporomycetidae</taxon>
        <taxon>Pleosporales</taxon>
        <taxon>Massarineae</taxon>
        <taxon>Massarinaceae</taxon>
        <taxon>Massarina</taxon>
    </lineage>
</organism>
<evidence type="ECO:0000313" key="1">
    <source>
        <dbReference type="EMBL" id="KAF2634266.1"/>
    </source>
</evidence>
<protein>
    <submittedName>
        <fullName evidence="1">Uncharacterized protein</fullName>
    </submittedName>
</protein>
<sequence length="151" mass="16930">MSASHQPGSPSLLGLHEDLKGYCDDLAGNSVGWIDMDVLPITPSHPEYQFVTADNETNGNTVTGIKFQFRWLRSADRNRVGGTLNLISQRVYARYKNDITEELSTWCETKAEFSKKEKDGVDHDSGTGEESIFFTSEEHGLEVKITYKVKP</sequence>
<reference evidence="1" key="1">
    <citation type="journal article" date="2020" name="Stud. Mycol.">
        <title>101 Dothideomycetes genomes: a test case for predicting lifestyles and emergence of pathogens.</title>
        <authorList>
            <person name="Haridas S."/>
            <person name="Albert R."/>
            <person name="Binder M."/>
            <person name="Bloem J."/>
            <person name="Labutti K."/>
            <person name="Salamov A."/>
            <person name="Andreopoulos B."/>
            <person name="Baker S."/>
            <person name="Barry K."/>
            <person name="Bills G."/>
            <person name="Bluhm B."/>
            <person name="Cannon C."/>
            <person name="Castanera R."/>
            <person name="Culley D."/>
            <person name="Daum C."/>
            <person name="Ezra D."/>
            <person name="Gonzalez J."/>
            <person name="Henrissat B."/>
            <person name="Kuo A."/>
            <person name="Liang C."/>
            <person name="Lipzen A."/>
            <person name="Lutzoni F."/>
            <person name="Magnuson J."/>
            <person name="Mondo S."/>
            <person name="Nolan M."/>
            <person name="Ohm R."/>
            <person name="Pangilinan J."/>
            <person name="Park H.-J."/>
            <person name="Ramirez L."/>
            <person name="Alfaro M."/>
            <person name="Sun H."/>
            <person name="Tritt A."/>
            <person name="Yoshinaga Y."/>
            <person name="Zwiers L.-H."/>
            <person name="Turgeon B."/>
            <person name="Goodwin S."/>
            <person name="Spatafora J."/>
            <person name="Crous P."/>
            <person name="Grigoriev I."/>
        </authorList>
    </citation>
    <scope>NUCLEOTIDE SEQUENCE</scope>
    <source>
        <strain evidence="1">CBS 473.64</strain>
    </source>
</reference>
<accession>A0A6A6RFZ9</accession>
<proteinExistence type="predicted"/>
<keyword evidence="2" id="KW-1185">Reference proteome</keyword>
<name>A0A6A6RFZ9_9PLEO</name>
<dbReference type="AlphaFoldDB" id="A0A6A6RFZ9"/>
<dbReference type="Proteomes" id="UP000799753">
    <property type="component" value="Unassembled WGS sequence"/>
</dbReference>